<dbReference type="Pfam" id="PF21805">
    <property type="entry name" value="Imm5_like"/>
    <property type="match status" value="1"/>
</dbReference>
<organism evidence="3 4">
    <name type="scientific">Candidatus Woesebacteria bacterium RBG_16_34_12</name>
    <dbReference type="NCBI Taxonomy" id="1802480"/>
    <lineage>
        <taxon>Bacteria</taxon>
        <taxon>Candidatus Woeseibacteriota</taxon>
    </lineage>
</organism>
<proteinExistence type="predicted"/>
<dbReference type="InterPro" id="IPR048667">
    <property type="entry name" value="Imm5-like"/>
</dbReference>
<evidence type="ECO:0000256" key="1">
    <source>
        <dbReference type="SAM" id="MobiDB-lite"/>
    </source>
</evidence>
<reference evidence="3 4" key="1">
    <citation type="journal article" date="2016" name="Nat. Commun.">
        <title>Thousands of microbial genomes shed light on interconnected biogeochemical processes in an aquifer system.</title>
        <authorList>
            <person name="Anantharaman K."/>
            <person name="Brown C.T."/>
            <person name="Hug L.A."/>
            <person name="Sharon I."/>
            <person name="Castelle C.J."/>
            <person name="Probst A.J."/>
            <person name="Thomas B.C."/>
            <person name="Singh A."/>
            <person name="Wilkins M.J."/>
            <person name="Karaoz U."/>
            <person name="Brodie E.L."/>
            <person name="Williams K.H."/>
            <person name="Hubbard S.S."/>
            <person name="Banfield J.F."/>
        </authorList>
    </citation>
    <scope>NUCLEOTIDE SEQUENCE [LARGE SCALE GENOMIC DNA]</scope>
</reference>
<dbReference type="Proteomes" id="UP000177053">
    <property type="component" value="Unassembled WGS sequence"/>
</dbReference>
<evidence type="ECO:0000259" key="2">
    <source>
        <dbReference type="Pfam" id="PF21805"/>
    </source>
</evidence>
<evidence type="ECO:0000313" key="4">
    <source>
        <dbReference type="Proteomes" id="UP000177053"/>
    </source>
</evidence>
<accession>A0A1F7XA82</accession>
<protein>
    <recommendedName>
        <fullName evidence="2">Imm-5-like domain-containing protein</fullName>
    </recommendedName>
</protein>
<evidence type="ECO:0000313" key="3">
    <source>
        <dbReference type="EMBL" id="OGM11927.1"/>
    </source>
</evidence>
<feature type="region of interest" description="Disordered" evidence="1">
    <location>
        <begin position="83"/>
        <end position="102"/>
    </location>
</feature>
<comment type="caution">
    <text evidence="3">The sequence shown here is derived from an EMBL/GenBank/DDBJ whole genome shotgun (WGS) entry which is preliminary data.</text>
</comment>
<dbReference type="EMBL" id="MGFS01000007">
    <property type="protein sequence ID" value="OGM11927.1"/>
    <property type="molecule type" value="Genomic_DNA"/>
</dbReference>
<feature type="domain" description="Imm-5-like" evidence="2">
    <location>
        <begin position="21"/>
        <end position="153"/>
    </location>
</feature>
<name>A0A1F7XA82_9BACT</name>
<feature type="compositionally biased region" description="Basic and acidic residues" evidence="1">
    <location>
        <begin position="83"/>
        <end position="95"/>
    </location>
</feature>
<dbReference type="AlphaFoldDB" id="A0A1F7XA82"/>
<sequence length="158" mass="17847">MNKPTKFKLVWTKEDKPIIELVEKTDQKTLAKWAIDCAERVMPFFEQNFPKDKRPRNAIKTLQDWIDTGVFKMSVIRKASLDAHSAARDVGKDNPARSAARTAGQAVATAHVPTHSLGAAKYALQAVYRATNPTDAEPSVAKERNWQYKHLCNLRKTK</sequence>
<gene>
    <name evidence="3" type="ORF">A2Z22_01695</name>
</gene>